<protein>
    <submittedName>
        <fullName evidence="1">Uncharacterized protein</fullName>
    </submittedName>
</protein>
<dbReference type="Proteomes" id="UP000070328">
    <property type="component" value="Unassembled WGS sequence"/>
</dbReference>
<evidence type="ECO:0000313" key="1">
    <source>
        <dbReference type="EMBL" id="KXH27397.1"/>
    </source>
</evidence>
<organism evidence="1 2">
    <name type="scientific">Colletotrichum simmondsii</name>
    <dbReference type="NCBI Taxonomy" id="703756"/>
    <lineage>
        <taxon>Eukaryota</taxon>
        <taxon>Fungi</taxon>
        <taxon>Dikarya</taxon>
        <taxon>Ascomycota</taxon>
        <taxon>Pezizomycotina</taxon>
        <taxon>Sordariomycetes</taxon>
        <taxon>Hypocreomycetidae</taxon>
        <taxon>Glomerellales</taxon>
        <taxon>Glomerellaceae</taxon>
        <taxon>Colletotrichum</taxon>
        <taxon>Colletotrichum acutatum species complex</taxon>
    </lineage>
</organism>
<comment type="caution">
    <text evidence="1">The sequence shown here is derived from an EMBL/GenBank/DDBJ whole genome shotgun (WGS) entry which is preliminary data.</text>
</comment>
<keyword evidence="2" id="KW-1185">Reference proteome</keyword>
<dbReference type="AlphaFoldDB" id="A0A135RVA9"/>
<reference evidence="1 2" key="1">
    <citation type="submission" date="2014-02" db="EMBL/GenBank/DDBJ databases">
        <title>The genome sequence of Colletotrichum simmondsii CBS122122.</title>
        <authorList>
            <person name="Baroncelli R."/>
            <person name="Thon M.R."/>
        </authorList>
    </citation>
    <scope>NUCLEOTIDE SEQUENCE [LARGE SCALE GENOMIC DNA]</scope>
    <source>
        <strain evidence="1 2">CBS122122</strain>
    </source>
</reference>
<accession>A0A135RVA9</accession>
<proteinExistence type="predicted"/>
<evidence type="ECO:0000313" key="2">
    <source>
        <dbReference type="Proteomes" id="UP000070328"/>
    </source>
</evidence>
<name>A0A135RVA9_9PEZI</name>
<sequence length="223" mass="24917">MKVLTPISTSMYLAYLIKYHLKVFLVSRIYKLHGLLFLTFRSRSPAKRTHEANGAPHTFSTWSASLPIFQPTLADQRPSHCSSKYLTTERYSALHIREPWLAICELDHGGNGVVVRSSFKWRPPVLHVSIVGYRYPTLGNRFICLRYSSVDNPSSSLSEYTPHPTLTPRITSLLAPTRAVHYCAAYARPPRNGKASIPCFCCCLPITVDLGESLPQSSSPPGP</sequence>
<dbReference type="EMBL" id="JFBX01000828">
    <property type="protein sequence ID" value="KXH27397.1"/>
    <property type="molecule type" value="Genomic_DNA"/>
</dbReference>
<gene>
    <name evidence="1" type="ORF">CSIM01_02681</name>
</gene>